<dbReference type="AlphaFoldDB" id="A0A9N9FXM7"/>
<keyword evidence="2" id="KW-1185">Reference proteome</keyword>
<evidence type="ECO:0000313" key="2">
    <source>
        <dbReference type="Proteomes" id="UP000789759"/>
    </source>
</evidence>
<dbReference type="OrthoDB" id="2492811at2759"/>
<proteinExistence type="predicted"/>
<reference evidence="1" key="1">
    <citation type="submission" date="2021-06" db="EMBL/GenBank/DDBJ databases">
        <authorList>
            <person name="Kallberg Y."/>
            <person name="Tangrot J."/>
            <person name="Rosling A."/>
        </authorList>
    </citation>
    <scope>NUCLEOTIDE SEQUENCE</scope>
    <source>
        <strain evidence="1">FL966</strain>
    </source>
</reference>
<dbReference type="Proteomes" id="UP000789759">
    <property type="component" value="Unassembled WGS sequence"/>
</dbReference>
<sequence>MENEVRRFEKECDKKRIGFLVSNVYFSNKAIEIVENNDRIYLCCENDIVDVIKKVEKHKCYSIKNRMEDIEHLEFINETQKELISRQDCINGLQKELIERQVLLIAKLKE</sequence>
<organism evidence="1 2">
    <name type="scientific">Cetraspora pellucida</name>
    <dbReference type="NCBI Taxonomy" id="1433469"/>
    <lineage>
        <taxon>Eukaryota</taxon>
        <taxon>Fungi</taxon>
        <taxon>Fungi incertae sedis</taxon>
        <taxon>Mucoromycota</taxon>
        <taxon>Glomeromycotina</taxon>
        <taxon>Glomeromycetes</taxon>
        <taxon>Diversisporales</taxon>
        <taxon>Gigasporaceae</taxon>
        <taxon>Cetraspora</taxon>
    </lineage>
</organism>
<protein>
    <submittedName>
        <fullName evidence="1">13561_t:CDS:1</fullName>
    </submittedName>
</protein>
<accession>A0A9N9FXM7</accession>
<gene>
    <name evidence="1" type="ORF">CPELLU_LOCUS5370</name>
</gene>
<evidence type="ECO:0000313" key="1">
    <source>
        <dbReference type="EMBL" id="CAG8564703.1"/>
    </source>
</evidence>
<name>A0A9N9FXM7_9GLOM</name>
<dbReference type="EMBL" id="CAJVQA010003045">
    <property type="protein sequence ID" value="CAG8564703.1"/>
    <property type="molecule type" value="Genomic_DNA"/>
</dbReference>
<comment type="caution">
    <text evidence="1">The sequence shown here is derived from an EMBL/GenBank/DDBJ whole genome shotgun (WGS) entry which is preliminary data.</text>
</comment>